<keyword evidence="5" id="KW-0472">Membrane</keyword>
<dbReference type="GO" id="GO:0048544">
    <property type="term" value="P:recognition of pollen"/>
    <property type="evidence" value="ECO:0007669"/>
    <property type="project" value="InterPro"/>
</dbReference>
<feature type="domain" description="Apple" evidence="6">
    <location>
        <begin position="52"/>
        <end position="135"/>
    </location>
</feature>
<dbReference type="OrthoDB" id="1937219at2759"/>
<dbReference type="SMART" id="SM00473">
    <property type="entry name" value="PAN_AP"/>
    <property type="match status" value="1"/>
</dbReference>
<evidence type="ECO:0000259" key="6">
    <source>
        <dbReference type="PROSITE" id="PS50948"/>
    </source>
</evidence>
<keyword evidence="4" id="KW-0675">Receptor</keyword>
<dbReference type="EMBL" id="JXTC01000198">
    <property type="protein sequence ID" value="PON82246.1"/>
    <property type="molecule type" value="Genomic_DNA"/>
</dbReference>
<dbReference type="InterPro" id="IPR003609">
    <property type="entry name" value="Pan_app"/>
</dbReference>
<name>A0A2P5E9P7_TREOI</name>
<proteinExistence type="predicted"/>
<protein>
    <recommendedName>
        <fullName evidence="6">Apple domain-containing protein</fullName>
    </recommendedName>
</protein>
<sequence length="176" mass="19309">CDSYGLCGANGNCVISSNPVCQCLRGFKPKSQENWNSMVWAEGCVRNNPLSCQDKETDGFIKFTQTKVPDTKNTWVNWSMNTKECRAKCLSNCSCMAYSNTDIRGEGSGCAVWFGDLIDVRQVPEGGQDLYIRMPASELPKGDGKVKVLVVASVIGVISGILSIGYFVWRRSSRGN</sequence>
<dbReference type="FunFam" id="3.50.4.10:FF:000002">
    <property type="entry name" value="G-type lectin S-receptor-like serine/threonine-protein kinase"/>
    <property type="match status" value="1"/>
</dbReference>
<keyword evidence="3" id="KW-1015">Disulfide bond</keyword>
<dbReference type="InParanoid" id="A0A2P5E9P7"/>
<reference evidence="8" key="1">
    <citation type="submission" date="2016-06" db="EMBL/GenBank/DDBJ databases">
        <title>Parallel loss of symbiosis genes in relatives of nitrogen-fixing non-legume Parasponia.</title>
        <authorList>
            <person name="Van Velzen R."/>
            <person name="Holmer R."/>
            <person name="Bu F."/>
            <person name="Rutten L."/>
            <person name="Van Zeijl A."/>
            <person name="Liu W."/>
            <person name="Santuari L."/>
            <person name="Cao Q."/>
            <person name="Sharma T."/>
            <person name="Shen D."/>
            <person name="Roswanjaya Y."/>
            <person name="Wardhani T."/>
            <person name="Kalhor M.S."/>
            <person name="Jansen J."/>
            <person name="Van den Hoogen J."/>
            <person name="Gungor B."/>
            <person name="Hartog M."/>
            <person name="Hontelez J."/>
            <person name="Verver J."/>
            <person name="Yang W.-C."/>
            <person name="Schijlen E."/>
            <person name="Repin R."/>
            <person name="Schilthuizen M."/>
            <person name="Schranz E."/>
            <person name="Heidstra R."/>
            <person name="Miyata K."/>
            <person name="Fedorova E."/>
            <person name="Kohlen W."/>
            <person name="Bisseling T."/>
            <person name="Smit S."/>
            <person name="Geurts R."/>
        </authorList>
    </citation>
    <scope>NUCLEOTIDE SEQUENCE [LARGE SCALE GENOMIC DNA]</scope>
    <source>
        <strain evidence="8">cv. RG33-2</strain>
    </source>
</reference>
<dbReference type="STRING" id="63057.A0A2P5E9P7"/>
<organism evidence="7 8">
    <name type="scientific">Trema orientale</name>
    <name type="common">Charcoal tree</name>
    <name type="synonym">Celtis orientalis</name>
    <dbReference type="NCBI Taxonomy" id="63057"/>
    <lineage>
        <taxon>Eukaryota</taxon>
        <taxon>Viridiplantae</taxon>
        <taxon>Streptophyta</taxon>
        <taxon>Embryophyta</taxon>
        <taxon>Tracheophyta</taxon>
        <taxon>Spermatophyta</taxon>
        <taxon>Magnoliopsida</taxon>
        <taxon>eudicotyledons</taxon>
        <taxon>Gunneridae</taxon>
        <taxon>Pentapetalae</taxon>
        <taxon>rosids</taxon>
        <taxon>fabids</taxon>
        <taxon>Rosales</taxon>
        <taxon>Cannabaceae</taxon>
        <taxon>Trema</taxon>
    </lineage>
</organism>
<keyword evidence="1" id="KW-0597">Phosphoprotein</keyword>
<keyword evidence="5" id="KW-0812">Transmembrane</keyword>
<gene>
    <name evidence="7" type="ORF">TorRG33x02_219480</name>
</gene>
<comment type="caution">
    <text evidence="7">The sequence shown here is derived from an EMBL/GenBank/DDBJ whole genome shotgun (WGS) entry which is preliminary data.</text>
</comment>
<evidence type="ECO:0000256" key="2">
    <source>
        <dbReference type="ARBA" id="ARBA00022729"/>
    </source>
</evidence>
<dbReference type="Pfam" id="PF00954">
    <property type="entry name" value="S_locus_glycop"/>
    <property type="match status" value="1"/>
</dbReference>
<evidence type="ECO:0000256" key="1">
    <source>
        <dbReference type="ARBA" id="ARBA00022553"/>
    </source>
</evidence>
<accession>A0A2P5E9P7</accession>
<dbReference type="Pfam" id="PF08276">
    <property type="entry name" value="PAN_2"/>
    <property type="match status" value="1"/>
</dbReference>
<dbReference type="InterPro" id="IPR000858">
    <property type="entry name" value="S_locus_glycoprot_dom"/>
</dbReference>
<keyword evidence="5" id="KW-1133">Transmembrane helix</keyword>
<feature type="non-terminal residue" evidence="7">
    <location>
        <position position="1"/>
    </location>
</feature>
<dbReference type="Proteomes" id="UP000237000">
    <property type="component" value="Unassembled WGS sequence"/>
</dbReference>
<keyword evidence="8" id="KW-1185">Reference proteome</keyword>
<dbReference type="PANTHER" id="PTHR32444:SF234">
    <property type="entry name" value="RECEPTOR-LIKE SERINE_THREONINE-PROTEIN KINASE"/>
    <property type="match status" value="1"/>
</dbReference>
<dbReference type="AlphaFoldDB" id="A0A2P5E9P7"/>
<keyword evidence="2" id="KW-0732">Signal</keyword>
<evidence type="ECO:0000256" key="3">
    <source>
        <dbReference type="ARBA" id="ARBA00023157"/>
    </source>
</evidence>
<dbReference type="PROSITE" id="PS50948">
    <property type="entry name" value="PAN"/>
    <property type="match status" value="1"/>
</dbReference>
<evidence type="ECO:0000313" key="7">
    <source>
        <dbReference type="EMBL" id="PON82246.1"/>
    </source>
</evidence>
<feature type="transmembrane region" description="Helical" evidence="5">
    <location>
        <begin position="148"/>
        <end position="169"/>
    </location>
</feature>
<evidence type="ECO:0000313" key="8">
    <source>
        <dbReference type="Proteomes" id="UP000237000"/>
    </source>
</evidence>
<dbReference type="PANTHER" id="PTHR32444">
    <property type="entry name" value="BULB-TYPE LECTIN DOMAIN-CONTAINING PROTEIN"/>
    <property type="match status" value="1"/>
</dbReference>
<evidence type="ECO:0000256" key="4">
    <source>
        <dbReference type="ARBA" id="ARBA00023170"/>
    </source>
</evidence>
<dbReference type="CDD" id="cd01098">
    <property type="entry name" value="PAN_AP_plant"/>
    <property type="match status" value="1"/>
</dbReference>
<evidence type="ECO:0000256" key="5">
    <source>
        <dbReference type="SAM" id="Phobius"/>
    </source>
</evidence>